<keyword evidence="4" id="KW-1003">Cell membrane</keyword>
<accession>A0A285U4A2</accession>
<evidence type="ECO:0000259" key="9">
    <source>
        <dbReference type="PROSITE" id="PS51012"/>
    </source>
</evidence>
<evidence type="ECO:0000256" key="4">
    <source>
        <dbReference type="ARBA" id="ARBA00022475"/>
    </source>
</evidence>
<dbReference type="AlphaFoldDB" id="A0A285U4A2"/>
<dbReference type="Proteomes" id="UP000219252">
    <property type="component" value="Unassembled WGS sequence"/>
</dbReference>
<feature type="transmembrane region" description="Helical" evidence="8">
    <location>
        <begin position="340"/>
        <end position="362"/>
    </location>
</feature>
<feature type="transmembrane region" description="Helical" evidence="8">
    <location>
        <begin position="282"/>
        <end position="301"/>
    </location>
</feature>
<dbReference type="OrthoDB" id="266913at2"/>
<keyword evidence="7 8" id="KW-0472">Membrane</keyword>
<feature type="transmembrane region" description="Helical" evidence="8">
    <location>
        <begin position="217"/>
        <end position="239"/>
    </location>
</feature>
<dbReference type="RefSeq" id="WP_097148258.1">
    <property type="nucleotide sequence ID" value="NZ_OBQC01000002.1"/>
</dbReference>
<evidence type="ECO:0000313" key="10">
    <source>
        <dbReference type="EMBL" id="SOC36258.1"/>
    </source>
</evidence>
<evidence type="ECO:0000256" key="3">
    <source>
        <dbReference type="ARBA" id="ARBA00022448"/>
    </source>
</evidence>
<reference evidence="11" key="1">
    <citation type="submission" date="2017-08" db="EMBL/GenBank/DDBJ databases">
        <authorList>
            <person name="Varghese N."/>
            <person name="Submissions S."/>
        </authorList>
    </citation>
    <scope>NUCLEOTIDE SEQUENCE [LARGE SCALE GENOMIC DNA]</scope>
    <source>
        <strain evidence="11">JC23</strain>
    </source>
</reference>
<organism evidence="10 11">
    <name type="scientific">Ureibacillus acetophenoni</name>
    <dbReference type="NCBI Taxonomy" id="614649"/>
    <lineage>
        <taxon>Bacteria</taxon>
        <taxon>Bacillati</taxon>
        <taxon>Bacillota</taxon>
        <taxon>Bacilli</taxon>
        <taxon>Bacillales</taxon>
        <taxon>Caryophanaceae</taxon>
        <taxon>Ureibacillus</taxon>
    </lineage>
</organism>
<feature type="transmembrane region" description="Helical" evidence="8">
    <location>
        <begin position="251"/>
        <end position="275"/>
    </location>
</feature>
<keyword evidence="6 8" id="KW-1133">Transmembrane helix</keyword>
<dbReference type="PANTHER" id="PTHR30294:SF38">
    <property type="entry name" value="TRANSPORT PERMEASE PROTEIN"/>
    <property type="match status" value="1"/>
</dbReference>
<dbReference type="GO" id="GO:0140359">
    <property type="term" value="F:ABC-type transporter activity"/>
    <property type="evidence" value="ECO:0007669"/>
    <property type="project" value="InterPro"/>
</dbReference>
<keyword evidence="11" id="KW-1185">Reference proteome</keyword>
<dbReference type="PANTHER" id="PTHR30294">
    <property type="entry name" value="MEMBRANE COMPONENT OF ABC TRANSPORTER YHHJ-RELATED"/>
    <property type="match status" value="1"/>
</dbReference>
<sequence length="368" mass="41335">MMDILKTKFLLLARQPASFIVITIVICIFAFVLGLGQQAKIPIAVYSDIEENLTNNIVERLNELPRTQFTIYEEEEALSKVENGDVNVTIHLKESGFDLIIAPDYMEAPILQNQLTTIYGEIMQKDAILNTFPVNMHSEVMLALDEAKQSPSFQIQYSNFSNDESFIWDSQLQSLFGFTLYMVIYTVSNGVFNIVLERRFNIWDRLTISSISKTKIYLANLMYCFLLGYIQVALVLSIFHFGVGVNFYGGYLNTLLVIIPYLICIVALSIFIASISDTPGKFNAYMSVIAVPVAMLGGGFWPLEIVTSEIMQTISYISPIRYGMELLFGVTLHGAPMASIIEPISILLFMTVLLMGIGINLLEKKGLR</sequence>
<dbReference type="Pfam" id="PF12698">
    <property type="entry name" value="ABC2_membrane_3"/>
    <property type="match status" value="1"/>
</dbReference>
<dbReference type="EMBL" id="OBQC01000002">
    <property type="protein sequence ID" value="SOC36258.1"/>
    <property type="molecule type" value="Genomic_DNA"/>
</dbReference>
<dbReference type="InterPro" id="IPR051449">
    <property type="entry name" value="ABC-2_transporter_component"/>
</dbReference>
<feature type="domain" description="ABC transmembrane type-2" evidence="9">
    <location>
        <begin position="137"/>
        <end position="365"/>
    </location>
</feature>
<dbReference type="PROSITE" id="PS51012">
    <property type="entry name" value="ABC_TM2"/>
    <property type="match status" value="1"/>
</dbReference>
<evidence type="ECO:0000256" key="6">
    <source>
        <dbReference type="ARBA" id="ARBA00022989"/>
    </source>
</evidence>
<keyword evidence="3" id="KW-0813">Transport</keyword>
<evidence type="ECO:0000256" key="7">
    <source>
        <dbReference type="ARBA" id="ARBA00023136"/>
    </source>
</evidence>
<feature type="transmembrane region" description="Helical" evidence="8">
    <location>
        <begin position="12"/>
        <end position="35"/>
    </location>
</feature>
<evidence type="ECO:0000256" key="8">
    <source>
        <dbReference type="SAM" id="Phobius"/>
    </source>
</evidence>
<evidence type="ECO:0000256" key="5">
    <source>
        <dbReference type="ARBA" id="ARBA00022692"/>
    </source>
</evidence>
<keyword evidence="5 8" id="KW-0812">Transmembrane</keyword>
<dbReference type="InterPro" id="IPR013525">
    <property type="entry name" value="ABC2_TM"/>
</dbReference>
<feature type="transmembrane region" description="Helical" evidence="8">
    <location>
        <begin position="175"/>
        <end position="196"/>
    </location>
</feature>
<evidence type="ECO:0000256" key="1">
    <source>
        <dbReference type="ARBA" id="ARBA00004651"/>
    </source>
</evidence>
<protein>
    <submittedName>
        <fullName evidence="10">ABC-2 type transport system permease protein</fullName>
    </submittedName>
</protein>
<dbReference type="InterPro" id="IPR047817">
    <property type="entry name" value="ABC2_TM_bact-type"/>
</dbReference>
<evidence type="ECO:0000256" key="2">
    <source>
        <dbReference type="ARBA" id="ARBA00007783"/>
    </source>
</evidence>
<comment type="similarity">
    <text evidence="2">Belongs to the ABC-2 integral membrane protein family.</text>
</comment>
<proteinExistence type="inferred from homology"/>
<gene>
    <name evidence="10" type="ORF">SAMN05877842_102182</name>
</gene>
<name>A0A285U4A2_9BACL</name>
<comment type="subcellular location">
    <subcellularLocation>
        <location evidence="1">Cell membrane</location>
        <topology evidence="1">Multi-pass membrane protein</topology>
    </subcellularLocation>
</comment>
<evidence type="ECO:0000313" key="11">
    <source>
        <dbReference type="Proteomes" id="UP000219252"/>
    </source>
</evidence>
<dbReference type="GO" id="GO:0005886">
    <property type="term" value="C:plasma membrane"/>
    <property type="evidence" value="ECO:0007669"/>
    <property type="project" value="UniProtKB-SubCell"/>
</dbReference>